<keyword evidence="1" id="KW-0812">Transmembrane</keyword>
<evidence type="ECO:0000256" key="1">
    <source>
        <dbReference type="SAM" id="Phobius"/>
    </source>
</evidence>
<name>A0A7S4CHC1_9EUGL</name>
<evidence type="ECO:0000313" key="2">
    <source>
        <dbReference type="EMBL" id="CAE0797114.1"/>
    </source>
</evidence>
<feature type="transmembrane region" description="Helical" evidence="1">
    <location>
        <begin position="38"/>
        <end position="57"/>
    </location>
</feature>
<feature type="transmembrane region" description="Helical" evidence="1">
    <location>
        <begin position="217"/>
        <end position="245"/>
    </location>
</feature>
<accession>A0A7S4CHC1</accession>
<organism evidence="2">
    <name type="scientific">Eutreptiella gymnastica</name>
    <dbReference type="NCBI Taxonomy" id="73025"/>
    <lineage>
        <taxon>Eukaryota</taxon>
        <taxon>Discoba</taxon>
        <taxon>Euglenozoa</taxon>
        <taxon>Euglenida</taxon>
        <taxon>Spirocuta</taxon>
        <taxon>Euglenophyceae</taxon>
        <taxon>Eutreptiales</taxon>
        <taxon>Eutreptiaceae</taxon>
        <taxon>Eutreptiella</taxon>
    </lineage>
</organism>
<keyword evidence="1" id="KW-1133">Transmembrane helix</keyword>
<gene>
    <name evidence="2" type="ORF">EGYM00163_LOCUS8234</name>
</gene>
<proteinExistence type="predicted"/>
<feature type="transmembrane region" description="Helical" evidence="1">
    <location>
        <begin position="367"/>
        <end position="386"/>
    </location>
</feature>
<sequence length="390" mass="42501">MVLCDSPLPTLQSKLTSVHQCYYDAMQTHAHTPPKPRLLFLAALLPVLLFALLHVSLHPRTVAPYAPVHHTLAPHTQPSHTVPVLRAEPHATDLVKTPKTATTTPHHNAAPIITAATVILSHPAVSEAKANANIDVFNFQPVCPASDGVFRIGQTMAAGVAGDQTVEDYRPLINDVLIRVRTELCVLESFVRETATPFIAEKGVGWILPLHETSETYVAGIVFMVGANFILLGSTKVVAILAIYLDLLIGLPCRLLGGVFGTLGKGQVAKIEKEIDSVMDEQMKEMRRLMDKSDGDMGSKMEAFNARYAEKLDGLKQKKTEAETSTSSGARASAALRTVAVPLSIYGRASLGIRQGLEVFDTFCSRYFVTFTVGYIIVKTLHFVFFPDFP</sequence>
<dbReference type="AlphaFoldDB" id="A0A7S4CHC1"/>
<dbReference type="EMBL" id="HBJA01025346">
    <property type="protein sequence ID" value="CAE0797114.1"/>
    <property type="molecule type" value="Transcribed_RNA"/>
</dbReference>
<keyword evidence="1" id="KW-0472">Membrane</keyword>
<reference evidence="2" key="1">
    <citation type="submission" date="2021-01" db="EMBL/GenBank/DDBJ databases">
        <authorList>
            <person name="Corre E."/>
            <person name="Pelletier E."/>
            <person name="Niang G."/>
            <person name="Scheremetjew M."/>
            <person name="Finn R."/>
            <person name="Kale V."/>
            <person name="Holt S."/>
            <person name="Cochrane G."/>
            <person name="Meng A."/>
            <person name="Brown T."/>
            <person name="Cohen L."/>
        </authorList>
    </citation>
    <scope>NUCLEOTIDE SEQUENCE</scope>
    <source>
        <strain evidence="2">CCMP1594</strain>
    </source>
</reference>
<protein>
    <submittedName>
        <fullName evidence="2">Uncharacterized protein</fullName>
    </submittedName>
</protein>